<keyword evidence="8" id="KW-0560">Oxidoreductase</keyword>
<dbReference type="GO" id="GO:0051537">
    <property type="term" value="F:2 iron, 2 sulfur cluster binding"/>
    <property type="evidence" value="ECO:0007669"/>
    <property type="project" value="UniProtKB-KW"/>
</dbReference>
<keyword evidence="9" id="KW-1185">Reference proteome</keyword>
<keyword evidence="1" id="KW-0001">2Fe-2S</keyword>
<evidence type="ECO:0000256" key="6">
    <source>
        <dbReference type="ARBA" id="ARBA00038001"/>
    </source>
</evidence>
<gene>
    <name evidence="8" type="primary">hcaC_1</name>
    <name evidence="8" type="ORF">Enr10x_10530</name>
</gene>
<dbReference type="PROSITE" id="PS51296">
    <property type="entry name" value="RIESKE"/>
    <property type="match status" value="1"/>
</dbReference>
<reference evidence="8 9" key="1">
    <citation type="submission" date="2019-03" db="EMBL/GenBank/DDBJ databases">
        <title>Deep-cultivation of Planctomycetes and their phenomic and genomic characterization uncovers novel biology.</title>
        <authorList>
            <person name="Wiegand S."/>
            <person name="Jogler M."/>
            <person name="Boedeker C."/>
            <person name="Pinto D."/>
            <person name="Vollmers J."/>
            <person name="Rivas-Marin E."/>
            <person name="Kohn T."/>
            <person name="Peeters S.H."/>
            <person name="Heuer A."/>
            <person name="Rast P."/>
            <person name="Oberbeckmann S."/>
            <person name="Bunk B."/>
            <person name="Jeske O."/>
            <person name="Meyerdierks A."/>
            <person name="Storesund J.E."/>
            <person name="Kallscheuer N."/>
            <person name="Luecker S."/>
            <person name="Lage O.M."/>
            <person name="Pohl T."/>
            <person name="Merkel B.J."/>
            <person name="Hornburger P."/>
            <person name="Mueller R.-W."/>
            <person name="Bruemmer F."/>
            <person name="Labrenz M."/>
            <person name="Spormann A.M."/>
            <person name="Op den Camp H."/>
            <person name="Overmann J."/>
            <person name="Amann R."/>
            <person name="Jetten M.S.M."/>
            <person name="Mascher T."/>
            <person name="Medema M.H."/>
            <person name="Devos D.P."/>
            <person name="Kaster A.-K."/>
            <person name="Ovreas L."/>
            <person name="Rohde M."/>
            <person name="Galperin M.Y."/>
            <person name="Jogler C."/>
        </authorList>
    </citation>
    <scope>NUCLEOTIDE SEQUENCE [LARGE SCALE GENOMIC DNA]</scope>
    <source>
        <strain evidence="8 9">Enr10</strain>
    </source>
</reference>
<evidence type="ECO:0000256" key="2">
    <source>
        <dbReference type="ARBA" id="ARBA00022723"/>
    </source>
</evidence>
<dbReference type="RefSeq" id="WP_145448324.1">
    <property type="nucleotide sequence ID" value="NZ_CP037421.1"/>
</dbReference>
<dbReference type="EMBL" id="CP037421">
    <property type="protein sequence ID" value="QDT25756.1"/>
    <property type="molecule type" value="Genomic_DNA"/>
</dbReference>
<keyword evidence="2" id="KW-0479">Metal-binding</keyword>
<evidence type="ECO:0000256" key="1">
    <source>
        <dbReference type="ARBA" id="ARBA00022714"/>
    </source>
</evidence>
<dbReference type="GO" id="GO:0051213">
    <property type="term" value="F:dioxygenase activity"/>
    <property type="evidence" value="ECO:0007669"/>
    <property type="project" value="UniProtKB-KW"/>
</dbReference>
<comment type="cofactor">
    <cofactor evidence="5">
        <name>[2Fe-2S] cluster</name>
        <dbReference type="ChEBI" id="CHEBI:190135"/>
    </cofactor>
</comment>
<evidence type="ECO:0000313" key="8">
    <source>
        <dbReference type="EMBL" id="QDT25756.1"/>
    </source>
</evidence>
<dbReference type="Proteomes" id="UP000315647">
    <property type="component" value="Chromosome"/>
</dbReference>
<dbReference type="SUPFAM" id="SSF50022">
    <property type="entry name" value="ISP domain"/>
    <property type="match status" value="1"/>
</dbReference>
<evidence type="ECO:0000259" key="7">
    <source>
        <dbReference type="PROSITE" id="PS51296"/>
    </source>
</evidence>
<dbReference type="PANTHER" id="PTHR21496">
    <property type="entry name" value="FERREDOXIN-RELATED"/>
    <property type="match status" value="1"/>
</dbReference>
<proteinExistence type="inferred from homology"/>
<sequence>MGKKVRIADVDQVPEGTAAEFVAEDRIIALFHVDGQYYAMDGVCPHAGGPLGEGSLSGNVVTCPWHGWQFDVTTGQHCLNERLCHPTFPVTVEADGIYIELPEANSE</sequence>
<dbReference type="Pfam" id="PF00355">
    <property type="entry name" value="Rieske"/>
    <property type="match status" value="1"/>
</dbReference>
<accession>A0A517Q2B5</accession>
<feature type="domain" description="Rieske" evidence="7">
    <location>
        <begin position="4"/>
        <end position="99"/>
    </location>
</feature>
<dbReference type="InterPro" id="IPR017941">
    <property type="entry name" value="Rieske_2Fe-2S"/>
</dbReference>
<dbReference type="PANTHER" id="PTHR21496:SF0">
    <property type="entry name" value="RIESKE DOMAIN-CONTAINING PROTEIN"/>
    <property type="match status" value="1"/>
</dbReference>
<dbReference type="GO" id="GO:0046872">
    <property type="term" value="F:metal ion binding"/>
    <property type="evidence" value="ECO:0007669"/>
    <property type="project" value="UniProtKB-KW"/>
</dbReference>
<organism evidence="8 9">
    <name type="scientific">Gimesia panareensis</name>
    <dbReference type="NCBI Taxonomy" id="2527978"/>
    <lineage>
        <taxon>Bacteria</taxon>
        <taxon>Pseudomonadati</taxon>
        <taxon>Planctomycetota</taxon>
        <taxon>Planctomycetia</taxon>
        <taxon>Planctomycetales</taxon>
        <taxon>Planctomycetaceae</taxon>
        <taxon>Gimesia</taxon>
    </lineage>
</organism>
<evidence type="ECO:0000313" key="9">
    <source>
        <dbReference type="Proteomes" id="UP000315647"/>
    </source>
</evidence>
<name>A0A517Q2B5_9PLAN</name>
<evidence type="ECO:0000256" key="4">
    <source>
        <dbReference type="ARBA" id="ARBA00023014"/>
    </source>
</evidence>
<comment type="similarity">
    <text evidence="6">Belongs to the bacterial ring-hydroxylating dioxygenase ferredoxin component family.</text>
</comment>
<keyword evidence="8" id="KW-0223">Dioxygenase</keyword>
<keyword evidence="3" id="KW-0408">Iron</keyword>
<keyword evidence="4" id="KW-0411">Iron-sulfur</keyword>
<evidence type="ECO:0000256" key="3">
    <source>
        <dbReference type="ARBA" id="ARBA00023004"/>
    </source>
</evidence>
<protein>
    <submittedName>
        <fullName evidence="8">3-phenylpropionate/cinnamic acid dioxygenase ferredoxin subunit</fullName>
    </submittedName>
</protein>
<dbReference type="Gene3D" id="2.102.10.10">
    <property type="entry name" value="Rieske [2Fe-2S] iron-sulphur domain"/>
    <property type="match status" value="1"/>
</dbReference>
<dbReference type="InterPro" id="IPR036922">
    <property type="entry name" value="Rieske_2Fe-2S_sf"/>
</dbReference>
<dbReference type="AlphaFoldDB" id="A0A517Q2B5"/>
<evidence type="ECO:0000256" key="5">
    <source>
        <dbReference type="ARBA" id="ARBA00034078"/>
    </source>
</evidence>